<dbReference type="SUPFAM" id="SSF88946">
    <property type="entry name" value="Sigma2 domain of RNA polymerase sigma factors"/>
    <property type="match status" value="1"/>
</dbReference>
<proteinExistence type="inferred from homology"/>
<evidence type="ECO:0000313" key="7">
    <source>
        <dbReference type="EMBL" id="OHA64446.1"/>
    </source>
</evidence>
<dbReference type="InterPro" id="IPR036388">
    <property type="entry name" value="WH-like_DNA-bd_sf"/>
</dbReference>
<evidence type="ECO:0000256" key="1">
    <source>
        <dbReference type="ARBA" id="ARBA00010641"/>
    </source>
</evidence>
<dbReference type="Proteomes" id="UP000178170">
    <property type="component" value="Unassembled WGS sequence"/>
</dbReference>
<dbReference type="SUPFAM" id="SSF88659">
    <property type="entry name" value="Sigma3 and sigma4 domains of RNA polymerase sigma factors"/>
    <property type="match status" value="1"/>
</dbReference>
<accession>A0A1G2QV51</accession>
<reference evidence="7 8" key="1">
    <citation type="journal article" date="2016" name="Nat. Commun.">
        <title>Thousands of microbial genomes shed light on interconnected biogeochemical processes in an aquifer system.</title>
        <authorList>
            <person name="Anantharaman K."/>
            <person name="Brown C.T."/>
            <person name="Hug L.A."/>
            <person name="Sharon I."/>
            <person name="Castelle C.J."/>
            <person name="Probst A.J."/>
            <person name="Thomas B.C."/>
            <person name="Singh A."/>
            <person name="Wilkins M.J."/>
            <person name="Karaoz U."/>
            <person name="Brodie E.L."/>
            <person name="Williams K.H."/>
            <person name="Hubbard S.S."/>
            <person name="Banfield J.F."/>
        </authorList>
    </citation>
    <scope>NUCLEOTIDE SEQUENCE [LARGE SCALE GENOMIC DNA]</scope>
</reference>
<dbReference type="EMBL" id="MHTS01000016">
    <property type="protein sequence ID" value="OHA64446.1"/>
    <property type="molecule type" value="Genomic_DNA"/>
</dbReference>
<gene>
    <name evidence="7" type="ORF">A2843_02055</name>
</gene>
<keyword evidence="2" id="KW-0805">Transcription regulation</keyword>
<dbReference type="GO" id="GO:0006352">
    <property type="term" value="P:DNA-templated transcription initiation"/>
    <property type="evidence" value="ECO:0007669"/>
    <property type="project" value="InterPro"/>
</dbReference>
<keyword evidence="3" id="KW-0731">Sigma factor</keyword>
<dbReference type="Gene3D" id="1.10.10.10">
    <property type="entry name" value="Winged helix-like DNA-binding domain superfamily/Winged helix DNA-binding domain"/>
    <property type="match status" value="1"/>
</dbReference>
<dbReference type="NCBIfam" id="TIGR02937">
    <property type="entry name" value="sigma70-ECF"/>
    <property type="match status" value="1"/>
</dbReference>
<dbReference type="InterPro" id="IPR014284">
    <property type="entry name" value="RNA_pol_sigma-70_dom"/>
</dbReference>
<keyword evidence="4" id="KW-0804">Transcription</keyword>
<evidence type="ECO:0000256" key="4">
    <source>
        <dbReference type="ARBA" id="ARBA00023163"/>
    </source>
</evidence>
<comment type="caution">
    <text evidence="7">The sequence shown here is derived from an EMBL/GenBank/DDBJ whole genome shotgun (WGS) entry which is preliminary data.</text>
</comment>
<feature type="domain" description="RNA polymerase sigma-70 region 2" evidence="5">
    <location>
        <begin position="8"/>
        <end position="73"/>
    </location>
</feature>
<protein>
    <submittedName>
        <fullName evidence="7">Uncharacterized protein</fullName>
    </submittedName>
</protein>
<evidence type="ECO:0000259" key="5">
    <source>
        <dbReference type="Pfam" id="PF04542"/>
    </source>
</evidence>
<dbReference type="PANTHER" id="PTHR43133">
    <property type="entry name" value="RNA POLYMERASE ECF-TYPE SIGMA FACTO"/>
    <property type="match status" value="1"/>
</dbReference>
<dbReference type="PANTHER" id="PTHR43133:SF57">
    <property type="entry name" value="RNA POLYMERASE SIGMA-70 FACTOR"/>
    <property type="match status" value="1"/>
</dbReference>
<dbReference type="AlphaFoldDB" id="A0A1G2QV51"/>
<feature type="domain" description="RNA polymerase sigma factor 70 region 4 type 2" evidence="6">
    <location>
        <begin position="104"/>
        <end position="156"/>
    </location>
</feature>
<dbReference type="GO" id="GO:0016987">
    <property type="term" value="F:sigma factor activity"/>
    <property type="evidence" value="ECO:0007669"/>
    <property type="project" value="UniProtKB-KW"/>
</dbReference>
<dbReference type="InterPro" id="IPR013325">
    <property type="entry name" value="RNA_pol_sigma_r2"/>
</dbReference>
<dbReference type="Pfam" id="PF08281">
    <property type="entry name" value="Sigma70_r4_2"/>
    <property type="match status" value="1"/>
</dbReference>
<evidence type="ECO:0000256" key="3">
    <source>
        <dbReference type="ARBA" id="ARBA00023082"/>
    </source>
</evidence>
<comment type="similarity">
    <text evidence="1">Belongs to the sigma-70 factor family. ECF subfamily.</text>
</comment>
<dbReference type="InterPro" id="IPR013249">
    <property type="entry name" value="RNA_pol_sigma70_r4_t2"/>
</dbReference>
<sequence length="169" mass="19703">MSEQFGAIYDQYVGKIYRFIFLKVESQEVAEDLCSEVFVRCIEEFQKKSIENAQAYLYQVARYTIADYYREKASRKIVPIDDIGELAEENASLLEEVILNAEIEEVRKALALLRDEYQNFIIWRYLDELSISEIAQIAEKTEGNVRVGIHRALGALREEMRKREHVPSA</sequence>
<evidence type="ECO:0000313" key="8">
    <source>
        <dbReference type="Proteomes" id="UP000178170"/>
    </source>
</evidence>
<dbReference type="GO" id="GO:0003677">
    <property type="term" value="F:DNA binding"/>
    <property type="evidence" value="ECO:0007669"/>
    <property type="project" value="InterPro"/>
</dbReference>
<dbReference type="InterPro" id="IPR013324">
    <property type="entry name" value="RNA_pol_sigma_r3/r4-like"/>
</dbReference>
<dbReference type="Pfam" id="PF04542">
    <property type="entry name" value="Sigma70_r2"/>
    <property type="match status" value="1"/>
</dbReference>
<organism evidence="7 8">
    <name type="scientific">Candidatus Wildermuthbacteria bacterium RIFCSPHIGHO2_01_FULL_48_27b</name>
    <dbReference type="NCBI Taxonomy" id="1802447"/>
    <lineage>
        <taxon>Bacteria</taxon>
        <taxon>Candidatus Wildermuthiibacteriota</taxon>
    </lineage>
</organism>
<dbReference type="Gene3D" id="1.10.1740.10">
    <property type="match status" value="1"/>
</dbReference>
<dbReference type="InterPro" id="IPR007627">
    <property type="entry name" value="RNA_pol_sigma70_r2"/>
</dbReference>
<dbReference type="InterPro" id="IPR039425">
    <property type="entry name" value="RNA_pol_sigma-70-like"/>
</dbReference>
<name>A0A1G2QV51_9BACT</name>
<evidence type="ECO:0000259" key="6">
    <source>
        <dbReference type="Pfam" id="PF08281"/>
    </source>
</evidence>
<evidence type="ECO:0000256" key="2">
    <source>
        <dbReference type="ARBA" id="ARBA00023015"/>
    </source>
</evidence>